<keyword evidence="3" id="KW-1185">Reference proteome</keyword>
<dbReference type="SUPFAM" id="SSF47406">
    <property type="entry name" value="SinR repressor dimerisation domain-like"/>
    <property type="match status" value="1"/>
</dbReference>
<proteinExistence type="predicted"/>
<dbReference type="InterPro" id="IPR036281">
    <property type="entry name" value="SinR/SinI_dimer_dom_sf"/>
</dbReference>
<dbReference type="EMBL" id="CP095071">
    <property type="protein sequence ID" value="UOQ86174.1"/>
    <property type="molecule type" value="Genomic_DNA"/>
</dbReference>
<organism evidence="2 3">
    <name type="scientific">Gracilibacillus salinarum</name>
    <dbReference type="NCBI Taxonomy" id="2932255"/>
    <lineage>
        <taxon>Bacteria</taxon>
        <taxon>Bacillati</taxon>
        <taxon>Bacillota</taxon>
        <taxon>Bacilli</taxon>
        <taxon>Bacillales</taxon>
        <taxon>Bacillaceae</taxon>
        <taxon>Gracilibacillus</taxon>
    </lineage>
</organism>
<sequence length="44" mass="5267">MESKVNVDYEWIYLMLKAKEIGCSKEEVKEFLTKKMAEKCVEQH</sequence>
<feature type="domain" description="Sin" evidence="1">
    <location>
        <begin position="1"/>
        <end position="36"/>
    </location>
</feature>
<evidence type="ECO:0000259" key="1">
    <source>
        <dbReference type="PROSITE" id="PS51500"/>
    </source>
</evidence>
<dbReference type="Proteomes" id="UP000831537">
    <property type="component" value="Chromosome"/>
</dbReference>
<dbReference type="Pfam" id="PF08671">
    <property type="entry name" value="SinI"/>
    <property type="match status" value="1"/>
</dbReference>
<accession>A0ABY4GPL5</accession>
<evidence type="ECO:0000313" key="2">
    <source>
        <dbReference type="EMBL" id="UOQ86174.1"/>
    </source>
</evidence>
<reference evidence="2 3" key="1">
    <citation type="submission" date="2022-04" db="EMBL/GenBank/DDBJ databases">
        <title>Gracilibacillus sp. isolated from saltern.</title>
        <authorList>
            <person name="Won M."/>
            <person name="Lee C.-M."/>
            <person name="Woen H.-Y."/>
            <person name="Kwon S.-W."/>
        </authorList>
    </citation>
    <scope>NUCLEOTIDE SEQUENCE [LARGE SCALE GENOMIC DNA]</scope>
    <source>
        <strain evidence="2 3">SSPM10-3</strain>
    </source>
</reference>
<gene>
    <name evidence="2" type="ORF">MUN87_04555</name>
</gene>
<dbReference type="RefSeq" id="WP_244746495.1">
    <property type="nucleotide sequence ID" value="NZ_CP095071.1"/>
</dbReference>
<dbReference type="PROSITE" id="PS51500">
    <property type="entry name" value="SIN"/>
    <property type="match status" value="1"/>
</dbReference>
<protein>
    <submittedName>
        <fullName evidence="2">Anti-repressor SinI family protein</fullName>
    </submittedName>
</protein>
<name>A0ABY4GPL5_9BACI</name>
<dbReference type="InterPro" id="IPR010981">
    <property type="entry name" value="SinR/SinI_dimer_dom"/>
</dbReference>
<evidence type="ECO:0000313" key="3">
    <source>
        <dbReference type="Proteomes" id="UP000831537"/>
    </source>
</evidence>